<sequence>MADHNDLGKLGEDLALKTLLTKGYKLKTRNYRFGKGEVDLIMEDADTLVFIEVKTRQTSEIGEPFQAVTKRKQKLLIKTAEHYILSTESDLNARFDIVSIVHNQYRTEISHIDNAFYPS</sequence>
<dbReference type="EMBL" id="BAAAFH010000003">
    <property type="protein sequence ID" value="GAA0874182.1"/>
    <property type="molecule type" value="Genomic_DNA"/>
</dbReference>
<dbReference type="Gene3D" id="3.40.1350.10">
    <property type="match status" value="1"/>
</dbReference>
<name>A0ABN1MMC5_9FLAO</name>
<dbReference type="CDD" id="cd20736">
    <property type="entry name" value="PoNe_Nuclease"/>
    <property type="match status" value="1"/>
</dbReference>
<dbReference type="SUPFAM" id="SSF52980">
    <property type="entry name" value="Restriction endonuclease-like"/>
    <property type="match status" value="1"/>
</dbReference>
<dbReference type="InterPro" id="IPR003509">
    <property type="entry name" value="UPF0102_YraN-like"/>
</dbReference>
<dbReference type="PANTHER" id="PTHR34039:SF1">
    <property type="entry name" value="UPF0102 PROTEIN YRAN"/>
    <property type="match status" value="1"/>
</dbReference>
<protein>
    <recommendedName>
        <fullName evidence="2">UPF0102 protein GCM10009118_05900</fullName>
    </recommendedName>
</protein>
<comment type="similarity">
    <text evidence="1 2">Belongs to the UPF0102 family.</text>
</comment>
<dbReference type="InterPro" id="IPR011335">
    <property type="entry name" value="Restrct_endonuc-II-like"/>
</dbReference>
<dbReference type="Proteomes" id="UP001501126">
    <property type="component" value="Unassembled WGS sequence"/>
</dbReference>
<evidence type="ECO:0000313" key="4">
    <source>
        <dbReference type="Proteomes" id="UP001501126"/>
    </source>
</evidence>
<dbReference type="Pfam" id="PF02021">
    <property type="entry name" value="UPF0102"/>
    <property type="match status" value="1"/>
</dbReference>
<organism evidence="3 4">
    <name type="scientific">Wandonia haliotis</name>
    <dbReference type="NCBI Taxonomy" id="574963"/>
    <lineage>
        <taxon>Bacteria</taxon>
        <taxon>Pseudomonadati</taxon>
        <taxon>Bacteroidota</taxon>
        <taxon>Flavobacteriia</taxon>
        <taxon>Flavobacteriales</taxon>
        <taxon>Crocinitomicaceae</taxon>
        <taxon>Wandonia</taxon>
    </lineage>
</organism>
<proteinExistence type="inferred from homology"/>
<gene>
    <name evidence="3" type="ORF">GCM10009118_05900</name>
</gene>
<dbReference type="NCBIfam" id="TIGR00252">
    <property type="entry name" value="YraN family protein"/>
    <property type="match status" value="1"/>
</dbReference>
<dbReference type="InterPro" id="IPR011856">
    <property type="entry name" value="tRNA_endonuc-like_dom_sf"/>
</dbReference>
<evidence type="ECO:0000256" key="1">
    <source>
        <dbReference type="ARBA" id="ARBA00006738"/>
    </source>
</evidence>
<dbReference type="NCBIfam" id="NF009150">
    <property type="entry name" value="PRK12497.1-3"/>
    <property type="match status" value="1"/>
</dbReference>
<dbReference type="PANTHER" id="PTHR34039">
    <property type="entry name" value="UPF0102 PROTEIN YRAN"/>
    <property type="match status" value="1"/>
</dbReference>
<accession>A0ABN1MMC5</accession>
<keyword evidence="4" id="KW-1185">Reference proteome</keyword>
<dbReference type="RefSeq" id="WP_343784974.1">
    <property type="nucleotide sequence ID" value="NZ_BAAAFH010000003.1"/>
</dbReference>
<comment type="caution">
    <text evidence="3">The sequence shown here is derived from an EMBL/GenBank/DDBJ whole genome shotgun (WGS) entry which is preliminary data.</text>
</comment>
<evidence type="ECO:0000256" key="2">
    <source>
        <dbReference type="HAMAP-Rule" id="MF_00048"/>
    </source>
</evidence>
<dbReference type="HAMAP" id="MF_00048">
    <property type="entry name" value="UPF0102"/>
    <property type="match status" value="1"/>
</dbReference>
<reference evidence="3 4" key="1">
    <citation type="journal article" date="2019" name="Int. J. Syst. Evol. Microbiol.">
        <title>The Global Catalogue of Microorganisms (GCM) 10K type strain sequencing project: providing services to taxonomists for standard genome sequencing and annotation.</title>
        <authorList>
            <consortium name="The Broad Institute Genomics Platform"/>
            <consortium name="The Broad Institute Genome Sequencing Center for Infectious Disease"/>
            <person name="Wu L."/>
            <person name="Ma J."/>
        </authorList>
    </citation>
    <scope>NUCLEOTIDE SEQUENCE [LARGE SCALE GENOMIC DNA]</scope>
    <source>
        <strain evidence="3 4">JCM 16083</strain>
    </source>
</reference>
<evidence type="ECO:0000313" key="3">
    <source>
        <dbReference type="EMBL" id="GAA0874182.1"/>
    </source>
</evidence>